<sequence>MPDDPSPAEPPATTKPTEDIAHNLLQCELDVEFCIYKGPLVANSPVFTWTCGTKPAVVHGSDPSKDLRRISCAVLPGEMPRVALDDLCSNSVSACVGLGHKYEINYVVRRGGNDLKKFFVENLDTCARVDPPRPPAFKGSIPSVRPLPTALMGCCIFRSAELVHGFAHEDGKPEKLSPKDIGRCSLGRANLMQANTQATLRRLCPDAL</sequence>
<dbReference type="EMBL" id="ML145182">
    <property type="protein sequence ID" value="TBU54725.1"/>
    <property type="molecule type" value="Genomic_DNA"/>
</dbReference>
<organism evidence="1 2">
    <name type="scientific">Dichomitus squalens</name>
    <dbReference type="NCBI Taxonomy" id="114155"/>
    <lineage>
        <taxon>Eukaryota</taxon>
        <taxon>Fungi</taxon>
        <taxon>Dikarya</taxon>
        <taxon>Basidiomycota</taxon>
        <taxon>Agaricomycotina</taxon>
        <taxon>Agaricomycetes</taxon>
        <taxon>Polyporales</taxon>
        <taxon>Polyporaceae</taxon>
        <taxon>Dichomitus</taxon>
    </lineage>
</organism>
<gene>
    <name evidence="1" type="ORF">BD310DRAFT_951232</name>
</gene>
<dbReference type="Proteomes" id="UP000292082">
    <property type="component" value="Unassembled WGS sequence"/>
</dbReference>
<name>A0A4Q9PKT6_9APHY</name>
<protein>
    <submittedName>
        <fullName evidence="1">Uncharacterized protein</fullName>
    </submittedName>
</protein>
<reference evidence="1 2" key="1">
    <citation type="submission" date="2019-01" db="EMBL/GenBank/DDBJ databases">
        <title>Draft genome sequences of three monokaryotic isolates of the white-rot basidiomycete fungus Dichomitus squalens.</title>
        <authorList>
            <consortium name="DOE Joint Genome Institute"/>
            <person name="Lopez S.C."/>
            <person name="Andreopoulos B."/>
            <person name="Pangilinan J."/>
            <person name="Lipzen A."/>
            <person name="Riley R."/>
            <person name="Ahrendt S."/>
            <person name="Ng V."/>
            <person name="Barry K."/>
            <person name="Daum C."/>
            <person name="Grigoriev I.V."/>
            <person name="Hilden K.S."/>
            <person name="Makela M.R."/>
            <person name="de Vries R.P."/>
        </authorList>
    </citation>
    <scope>NUCLEOTIDE SEQUENCE [LARGE SCALE GENOMIC DNA]</scope>
    <source>
        <strain evidence="1 2">CBS 464.89</strain>
    </source>
</reference>
<evidence type="ECO:0000313" key="2">
    <source>
        <dbReference type="Proteomes" id="UP000292082"/>
    </source>
</evidence>
<evidence type="ECO:0000313" key="1">
    <source>
        <dbReference type="EMBL" id="TBU54725.1"/>
    </source>
</evidence>
<accession>A0A4Q9PKT6</accession>
<keyword evidence="2" id="KW-1185">Reference proteome</keyword>
<dbReference type="AlphaFoldDB" id="A0A4Q9PKT6"/>
<proteinExistence type="predicted"/>